<evidence type="ECO:0000259" key="2">
    <source>
        <dbReference type="PROSITE" id="PS51352"/>
    </source>
</evidence>
<name>A0AAD7ILL3_9AGAR</name>
<accession>A0AAD7ILL3</accession>
<dbReference type="EMBL" id="JARJLG010000105">
    <property type="protein sequence ID" value="KAJ7744990.1"/>
    <property type="molecule type" value="Genomic_DNA"/>
</dbReference>
<evidence type="ECO:0000313" key="4">
    <source>
        <dbReference type="Proteomes" id="UP001215280"/>
    </source>
</evidence>
<dbReference type="PRINTS" id="PR00421">
    <property type="entry name" value="THIOREDOXIN"/>
</dbReference>
<reference evidence="3" key="1">
    <citation type="submission" date="2023-03" db="EMBL/GenBank/DDBJ databases">
        <title>Massive genome expansion in bonnet fungi (Mycena s.s.) driven by repeated elements and novel gene families across ecological guilds.</title>
        <authorList>
            <consortium name="Lawrence Berkeley National Laboratory"/>
            <person name="Harder C.B."/>
            <person name="Miyauchi S."/>
            <person name="Viragh M."/>
            <person name="Kuo A."/>
            <person name="Thoen E."/>
            <person name="Andreopoulos B."/>
            <person name="Lu D."/>
            <person name="Skrede I."/>
            <person name="Drula E."/>
            <person name="Henrissat B."/>
            <person name="Morin E."/>
            <person name="Kohler A."/>
            <person name="Barry K."/>
            <person name="LaButti K."/>
            <person name="Morin E."/>
            <person name="Salamov A."/>
            <person name="Lipzen A."/>
            <person name="Mereny Z."/>
            <person name="Hegedus B."/>
            <person name="Baldrian P."/>
            <person name="Stursova M."/>
            <person name="Weitz H."/>
            <person name="Taylor A."/>
            <person name="Grigoriev I.V."/>
            <person name="Nagy L.G."/>
            <person name="Martin F."/>
            <person name="Kauserud H."/>
        </authorList>
    </citation>
    <scope>NUCLEOTIDE SEQUENCE</scope>
    <source>
        <strain evidence="3">CBHHK188m</strain>
    </source>
</reference>
<gene>
    <name evidence="3" type="ORF">DFH07DRAFT_20395</name>
</gene>
<dbReference type="PROSITE" id="PS00194">
    <property type="entry name" value="THIOREDOXIN_1"/>
    <property type="match status" value="1"/>
</dbReference>
<sequence>MTTLQILRRIPRPALRSKLLHSSASNREHYINATKADFDRVVAKGPDDRVVLVDLYADWCGPCHLLSPILRQLTAERKTGSGSNLDLLTVDVENEEKGGFTLSQEFKVRALPTVIAFRGGQRLGEFVGALNEGGVKKFLDKF</sequence>
<comment type="caution">
    <text evidence="3">The sequence shown here is derived from an EMBL/GenBank/DDBJ whole genome shotgun (WGS) entry which is preliminary data.</text>
</comment>
<proteinExistence type="inferred from homology"/>
<dbReference type="InterPro" id="IPR013766">
    <property type="entry name" value="Thioredoxin_domain"/>
</dbReference>
<dbReference type="SUPFAM" id="SSF52833">
    <property type="entry name" value="Thioredoxin-like"/>
    <property type="match status" value="1"/>
</dbReference>
<dbReference type="Proteomes" id="UP001215280">
    <property type="component" value="Unassembled WGS sequence"/>
</dbReference>
<dbReference type="AlphaFoldDB" id="A0AAD7ILL3"/>
<dbReference type="GO" id="GO:0005739">
    <property type="term" value="C:mitochondrion"/>
    <property type="evidence" value="ECO:0007669"/>
    <property type="project" value="TreeGrafter"/>
</dbReference>
<keyword evidence="4" id="KW-1185">Reference proteome</keyword>
<protein>
    <submittedName>
        <fullName evidence="3">Thioredoxin-like protein</fullName>
    </submittedName>
</protein>
<dbReference type="Pfam" id="PF00085">
    <property type="entry name" value="Thioredoxin"/>
    <property type="match status" value="1"/>
</dbReference>
<feature type="domain" description="Thioredoxin" evidence="2">
    <location>
        <begin position="8"/>
        <end position="142"/>
    </location>
</feature>
<comment type="similarity">
    <text evidence="1">Belongs to the thioredoxin family.</text>
</comment>
<dbReference type="InterPro" id="IPR036249">
    <property type="entry name" value="Thioredoxin-like_sf"/>
</dbReference>
<evidence type="ECO:0000313" key="3">
    <source>
        <dbReference type="EMBL" id="KAJ7744990.1"/>
    </source>
</evidence>
<dbReference type="GO" id="GO:0045454">
    <property type="term" value="P:cell redox homeostasis"/>
    <property type="evidence" value="ECO:0007669"/>
    <property type="project" value="TreeGrafter"/>
</dbReference>
<dbReference type="InterPro" id="IPR017937">
    <property type="entry name" value="Thioredoxin_CS"/>
</dbReference>
<dbReference type="PANTHER" id="PTHR43601:SF3">
    <property type="entry name" value="THIOREDOXIN, MITOCHONDRIAL"/>
    <property type="match status" value="1"/>
</dbReference>
<organism evidence="3 4">
    <name type="scientific">Mycena maculata</name>
    <dbReference type="NCBI Taxonomy" id="230809"/>
    <lineage>
        <taxon>Eukaryota</taxon>
        <taxon>Fungi</taxon>
        <taxon>Dikarya</taxon>
        <taxon>Basidiomycota</taxon>
        <taxon>Agaricomycotina</taxon>
        <taxon>Agaricomycetes</taxon>
        <taxon>Agaricomycetidae</taxon>
        <taxon>Agaricales</taxon>
        <taxon>Marasmiineae</taxon>
        <taxon>Mycenaceae</taxon>
        <taxon>Mycena</taxon>
    </lineage>
</organism>
<dbReference type="PROSITE" id="PS51352">
    <property type="entry name" value="THIOREDOXIN_2"/>
    <property type="match status" value="1"/>
</dbReference>
<dbReference type="Gene3D" id="3.40.30.10">
    <property type="entry name" value="Glutaredoxin"/>
    <property type="match status" value="1"/>
</dbReference>
<dbReference type="CDD" id="cd02947">
    <property type="entry name" value="TRX_family"/>
    <property type="match status" value="1"/>
</dbReference>
<dbReference type="PANTHER" id="PTHR43601">
    <property type="entry name" value="THIOREDOXIN, MITOCHONDRIAL"/>
    <property type="match status" value="1"/>
</dbReference>
<evidence type="ECO:0000256" key="1">
    <source>
        <dbReference type="ARBA" id="ARBA00008987"/>
    </source>
</evidence>